<accession>A0A7X6GZL4</accession>
<dbReference type="GO" id="GO:0032259">
    <property type="term" value="P:methylation"/>
    <property type="evidence" value="ECO:0007669"/>
    <property type="project" value="UniProtKB-KW"/>
</dbReference>
<evidence type="ECO:0000313" key="2">
    <source>
        <dbReference type="EMBL" id="NKX45302.1"/>
    </source>
</evidence>
<reference evidence="2 3" key="1">
    <citation type="submission" date="2020-04" db="EMBL/GenBank/DDBJ databases">
        <authorList>
            <person name="Yoon J."/>
        </authorList>
    </citation>
    <scope>NUCLEOTIDE SEQUENCE [LARGE SCALE GENOMIC DNA]</scope>
    <source>
        <strain evidence="2 3">KMU-115</strain>
    </source>
</reference>
<name>A0A7X6GZL4_9RHOB</name>
<proteinExistence type="predicted"/>
<keyword evidence="3" id="KW-1185">Reference proteome</keyword>
<organism evidence="2 3">
    <name type="scientific">Roseicyclus persicicus</name>
    <dbReference type="NCBI Taxonomy" id="2650661"/>
    <lineage>
        <taxon>Bacteria</taxon>
        <taxon>Pseudomonadati</taxon>
        <taxon>Pseudomonadota</taxon>
        <taxon>Alphaproteobacteria</taxon>
        <taxon>Rhodobacterales</taxon>
        <taxon>Roseobacteraceae</taxon>
        <taxon>Roseicyclus</taxon>
    </lineage>
</organism>
<dbReference type="InterPro" id="IPR052514">
    <property type="entry name" value="SAM-dependent_MTase"/>
</dbReference>
<dbReference type="Gene3D" id="3.40.50.150">
    <property type="entry name" value="Vaccinia Virus protein VP39"/>
    <property type="match status" value="1"/>
</dbReference>
<dbReference type="SUPFAM" id="SSF53335">
    <property type="entry name" value="S-adenosyl-L-methionine-dependent methyltransferases"/>
    <property type="match status" value="1"/>
</dbReference>
<keyword evidence="2" id="KW-0808">Transferase</keyword>
<dbReference type="Pfam" id="PF05050">
    <property type="entry name" value="Methyltransf_21"/>
    <property type="match status" value="1"/>
</dbReference>
<dbReference type="InterPro" id="IPR029063">
    <property type="entry name" value="SAM-dependent_MTases_sf"/>
</dbReference>
<protein>
    <submittedName>
        <fullName evidence="2">FkbM family methyltransferase</fullName>
    </submittedName>
</protein>
<dbReference type="EMBL" id="JAAZQQ010000003">
    <property type="protein sequence ID" value="NKX45302.1"/>
    <property type="molecule type" value="Genomic_DNA"/>
</dbReference>
<dbReference type="AlphaFoldDB" id="A0A7X6GZL4"/>
<dbReference type="InterPro" id="IPR006342">
    <property type="entry name" value="FkbM_mtfrase"/>
</dbReference>
<evidence type="ECO:0000259" key="1">
    <source>
        <dbReference type="Pfam" id="PF05050"/>
    </source>
</evidence>
<dbReference type="NCBIfam" id="TIGR01444">
    <property type="entry name" value="fkbM_fam"/>
    <property type="match status" value="1"/>
</dbReference>
<dbReference type="RefSeq" id="WP_168623679.1">
    <property type="nucleotide sequence ID" value="NZ_JAAZQQ010000003.1"/>
</dbReference>
<dbReference type="PANTHER" id="PTHR34203">
    <property type="entry name" value="METHYLTRANSFERASE, FKBM FAMILY PROTEIN"/>
    <property type="match status" value="1"/>
</dbReference>
<evidence type="ECO:0000313" key="3">
    <source>
        <dbReference type="Proteomes" id="UP000526408"/>
    </source>
</evidence>
<gene>
    <name evidence="2" type="ORF">HCU73_11950</name>
</gene>
<dbReference type="GO" id="GO:0008168">
    <property type="term" value="F:methyltransferase activity"/>
    <property type="evidence" value="ECO:0007669"/>
    <property type="project" value="UniProtKB-KW"/>
</dbReference>
<comment type="caution">
    <text evidence="2">The sequence shown here is derived from an EMBL/GenBank/DDBJ whole genome shotgun (WGS) entry which is preliminary data.</text>
</comment>
<dbReference type="PANTHER" id="PTHR34203:SF15">
    <property type="entry name" value="SLL1173 PROTEIN"/>
    <property type="match status" value="1"/>
</dbReference>
<sequence>MTPSFPHTICCNEHGFYCVPDEFAQKVVPGVLAKGQVYEPRTLNLLRRKAGSGDVVSGGAFVGDFFPALASGLADGAVLWSFEPHPLSFAAAQHTIALNGLDNVRLANVAVGDSRGVLPLEIYDHARQLPAAAASRLVAKGGGEGYVDVEVTRIDDLVPAERRVSILHLDIEGFEQKALTGAARLIRDNAPLIVLEAPTPRRAALYLDQLQAMVPEHGYVLGGALEANSFYVPTA</sequence>
<feature type="domain" description="Methyltransferase FkbM" evidence="1">
    <location>
        <begin position="59"/>
        <end position="220"/>
    </location>
</feature>
<keyword evidence="2" id="KW-0489">Methyltransferase</keyword>
<dbReference type="Proteomes" id="UP000526408">
    <property type="component" value="Unassembled WGS sequence"/>
</dbReference>